<name>A0ACC1NKW9_9PEZI</name>
<reference evidence="1" key="1">
    <citation type="submission" date="2022-10" db="EMBL/GenBank/DDBJ databases">
        <title>Genome Sequence of Xylaria curta.</title>
        <authorList>
            <person name="Buettner E."/>
        </authorList>
    </citation>
    <scope>NUCLEOTIDE SEQUENCE</scope>
    <source>
        <strain evidence="1">Babe10</strain>
    </source>
</reference>
<proteinExistence type="predicted"/>
<organism evidence="1 2">
    <name type="scientific">Xylaria curta</name>
    <dbReference type="NCBI Taxonomy" id="42375"/>
    <lineage>
        <taxon>Eukaryota</taxon>
        <taxon>Fungi</taxon>
        <taxon>Dikarya</taxon>
        <taxon>Ascomycota</taxon>
        <taxon>Pezizomycotina</taxon>
        <taxon>Sordariomycetes</taxon>
        <taxon>Xylariomycetidae</taxon>
        <taxon>Xylariales</taxon>
        <taxon>Xylariaceae</taxon>
        <taxon>Xylaria</taxon>
    </lineage>
</organism>
<keyword evidence="2" id="KW-1185">Reference proteome</keyword>
<dbReference type="EMBL" id="JAPDGR010001745">
    <property type="protein sequence ID" value="KAJ2979970.1"/>
    <property type="molecule type" value="Genomic_DNA"/>
</dbReference>
<evidence type="ECO:0000313" key="2">
    <source>
        <dbReference type="Proteomes" id="UP001143856"/>
    </source>
</evidence>
<dbReference type="Proteomes" id="UP001143856">
    <property type="component" value="Unassembled WGS sequence"/>
</dbReference>
<evidence type="ECO:0000313" key="1">
    <source>
        <dbReference type="EMBL" id="KAJ2979970.1"/>
    </source>
</evidence>
<gene>
    <name evidence="1" type="ORF">NUW58_g7068</name>
</gene>
<protein>
    <submittedName>
        <fullName evidence="1">Uncharacterized protein</fullName>
    </submittedName>
</protein>
<accession>A0ACC1NKW9</accession>
<sequence>MADPTSSAGPSGSMVVVSNNAQQQNQLQTNAPDPGLETKDIELDFTTDNPNFTRARDDETLYWSNSYKELSHPKLFVRAAKTRGRLIPDLKQTLIKLSTSKKRRLLNGGKLFYDLEPPESRYELRLTGHADAGITRRILMTGCVWIQCSDKYSVWKIKKRLAELAWLQSNAWAPVHVYLEPIIAANSTSRSEDTVYDYRAGTSLGFGFQLHLDIARTGDGGPLCGRPCRSRITLQSKVVNESFCRVGGVLRINDSVDALITTAHGILNYFIVEYLPLLEESNVAENRSDSDDESSDEGDMEDYFSSEPRSGVDPDHSHTEKLGYTDTSQVQWESVKPFDTITYIFQAMRTDTDSMWDLMFRSFEADYALLKQRERRHPSRTVSPDNLYTIDLRHSTPESRRSPSPENHEGASPVESKTGYILLGPQEVVPVQLFLEEVEISLGGIKFKTLKLQAPKVLGESNNPWSLNTHPFVCS</sequence>
<comment type="caution">
    <text evidence="1">The sequence shown here is derived from an EMBL/GenBank/DDBJ whole genome shotgun (WGS) entry which is preliminary data.</text>
</comment>